<evidence type="ECO:0000256" key="1">
    <source>
        <dbReference type="SAM" id="MobiDB-lite"/>
    </source>
</evidence>
<dbReference type="AlphaFoldDB" id="A0A1L7X548"/>
<feature type="compositionally biased region" description="Low complexity" evidence="1">
    <location>
        <begin position="1"/>
        <end position="18"/>
    </location>
</feature>
<sequence>MPPKQAAGPSPSAPSAKPEVQPKDKSDYQYLKEGGWKDMNHFMLSYNLRMYKDDDVQEAKSILKAFKEGDQYQWEERQKEKAQKSDYSIVKEGGYGNMKNFAESHGLRLHNGEDVQEAKAILDVFREYDRRAWEEQQKK</sequence>
<accession>A0A1L7X548</accession>
<dbReference type="OrthoDB" id="3546733at2759"/>
<dbReference type="EMBL" id="FJOG01000015">
    <property type="protein sequence ID" value="CZR60126.1"/>
    <property type="molecule type" value="Genomic_DNA"/>
</dbReference>
<feature type="region of interest" description="Disordered" evidence="1">
    <location>
        <begin position="1"/>
        <end position="26"/>
    </location>
</feature>
<protein>
    <submittedName>
        <fullName evidence="2">Uncharacterized protein</fullName>
    </submittedName>
</protein>
<gene>
    <name evidence="2" type="ORF">PAC_10021</name>
</gene>
<proteinExistence type="predicted"/>
<reference evidence="2 3" key="1">
    <citation type="submission" date="2016-03" db="EMBL/GenBank/DDBJ databases">
        <authorList>
            <person name="Ploux O."/>
        </authorList>
    </citation>
    <scope>NUCLEOTIDE SEQUENCE [LARGE SCALE GENOMIC DNA]</scope>
    <source>
        <strain evidence="2 3">UAMH 11012</strain>
    </source>
</reference>
<dbReference type="Proteomes" id="UP000184330">
    <property type="component" value="Unassembled WGS sequence"/>
</dbReference>
<evidence type="ECO:0000313" key="2">
    <source>
        <dbReference type="EMBL" id="CZR60126.1"/>
    </source>
</evidence>
<name>A0A1L7X548_9HELO</name>
<keyword evidence="3" id="KW-1185">Reference proteome</keyword>
<evidence type="ECO:0000313" key="3">
    <source>
        <dbReference type="Proteomes" id="UP000184330"/>
    </source>
</evidence>
<organism evidence="2 3">
    <name type="scientific">Phialocephala subalpina</name>
    <dbReference type="NCBI Taxonomy" id="576137"/>
    <lineage>
        <taxon>Eukaryota</taxon>
        <taxon>Fungi</taxon>
        <taxon>Dikarya</taxon>
        <taxon>Ascomycota</taxon>
        <taxon>Pezizomycotina</taxon>
        <taxon>Leotiomycetes</taxon>
        <taxon>Helotiales</taxon>
        <taxon>Mollisiaceae</taxon>
        <taxon>Phialocephala</taxon>
        <taxon>Phialocephala fortinii species complex</taxon>
    </lineage>
</organism>